<evidence type="ECO:0000313" key="2">
    <source>
        <dbReference type="Proteomes" id="UP000829398"/>
    </source>
</evidence>
<sequence length="364" mass="41543">MLCCSSRSGRGRGRGRFRLVAELAPSYVPAGENELVNERLVESSMHENQTQAHASHVDSIKRVRSLGAKSFNGFGEPPKAESWFVKLERIFNVMKCSDEDILSFATFLLEDRAYHWWQTIERRYQGHAAITWAIFRKEFYDHYFPVVYQDIKRSEFPRLVQGSMTVEEYEKKFIDLSKFAISTVDDERERCRQFEEGLRFEIRTTITASRYTEFVEVVEAAKRVEHNISEGRRVQALRQKRNQSWTKGASSSRPPKRRGTYASYSNNIQMSQGIGGKGDMRQDVSHGLVQQSIVSNVKAQGQYDRNSGGHRCDHSRSIQPTSCPSCGKNHPGQCHVGDKVCYLCGEPGHIKRFCPTLPQGDNSA</sequence>
<reference evidence="2" key="1">
    <citation type="journal article" date="2023" name="Hortic. Res.">
        <title>A chromosome-level phased genome enabling allele-level studies in sweet orange: a case study on citrus Huanglongbing tolerance.</title>
        <authorList>
            <person name="Wu B."/>
            <person name="Yu Q."/>
            <person name="Deng Z."/>
            <person name="Duan Y."/>
            <person name="Luo F."/>
            <person name="Gmitter F. Jr."/>
        </authorList>
    </citation>
    <scope>NUCLEOTIDE SEQUENCE [LARGE SCALE GENOMIC DNA]</scope>
    <source>
        <strain evidence="2">cv. Valencia</strain>
    </source>
</reference>
<evidence type="ECO:0000313" key="1">
    <source>
        <dbReference type="EMBL" id="KAH9697308.1"/>
    </source>
</evidence>
<accession>A0ACB8IJZ0</accession>
<gene>
    <name evidence="1" type="ORF">KPL71_023558</name>
</gene>
<protein>
    <submittedName>
        <fullName evidence="1">Uncharacterized protein</fullName>
    </submittedName>
</protein>
<dbReference type="Proteomes" id="UP000829398">
    <property type="component" value="Chromosome 8"/>
</dbReference>
<organism evidence="1 2">
    <name type="scientific">Citrus sinensis</name>
    <name type="common">Sweet orange</name>
    <name type="synonym">Citrus aurantium var. sinensis</name>
    <dbReference type="NCBI Taxonomy" id="2711"/>
    <lineage>
        <taxon>Eukaryota</taxon>
        <taxon>Viridiplantae</taxon>
        <taxon>Streptophyta</taxon>
        <taxon>Embryophyta</taxon>
        <taxon>Tracheophyta</taxon>
        <taxon>Spermatophyta</taxon>
        <taxon>Magnoliopsida</taxon>
        <taxon>eudicotyledons</taxon>
        <taxon>Gunneridae</taxon>
        <taxon>Pentapetalae</taxon>
        <taxon>rosids</taxon>
        <taxon>malvids</taxon>
        <taxon>Sapindales</taxon>
        <taxon>Rutaceae</taxon>
        <taxon>Aurantioideae</taxon>
        <taxon>Citrus</taxon>
    </lineage>
</organism>
<keyword evidence="2" id="KW-1185">Reference proteome</keyword>
<comment type="caution">
    <text evidence="1">The sequence shown here is derived from an EMBL/GenBank/DDBJ whole genome shotgun (WGS) entry which is preliminary data.</text>
</comment>
<proteinExistence type="predicted"/>
<dbReference type="EMBL" id="CM039177">
    <property type="protein sequence ID" value="KAH9697308.1"/>
    <property type="molecule type" value="Genomic_DNA"/>
</dbReference>
<name>A0ACB8IJZ0_CITSI</name>